<dbReference type="GO" id="GO:0000155">
    <property type="term" value="F:phosphorelay sensor kinase activity"/>
    <property type="evidence" value="ECO:0007669"/>
    <property type="project" value="InterPro"/>
</dbReference>
<dbReference type="InterPro" id="IPR003594">
    <property type="entry name" value="HATPase_dom"/>
</dbReference>
<dbReference type="SUPFAM" id="SSF55874">
    <property type="entry name" value="ATPase domain of HSP90 chaperone/DNA topoisomerase II/histidine kinase"/>
    <property type="match status" value="1"/>
</dbReference>
<keyword evidence="1" id="KW-1133">Transmembrane helix</keyword>
<feature type="domain" description="Histidine kinase/HSP90-like ATPase" evidence="2">
    <location>
        <begin position="286"/>
        <end position="380"/>
    </location>
</feature>
<comment type="caution">
    <text evidence="4">The sequence shown here is derived from an EMBL/GenBank/DDBJ whole genome shotgun (WGS) entry which is preliminary data.</text>
</comment>
<feature type="transmembrane region" description="Helical" evidence="1">
    <location>
        <begin position="87"/>
        <end position="107"/>
    </location>
</feature>
<reference evidence="4" key="1">
    <citation type="submission" date="2019-08" db="EMBL/GenBank/DDBJ databases">
        <authorList>
            <person name="Kucharzyk K."/>
            <person name="Murdoch R.W."/>
            <person name="Higgins S."/>
            <person name="Loffler F."/>
        </authorList>
    </citation>
    <scope>NUCLEOTIDE SEQUENCE</scope>
</reference>
<evidence type="ECO:0000313" key="4">
    <source>
        <dbReference type="EMBL" id="MPM58264.1"/>
    </source>
</evidence>
<dbReference type="GO" id="GO:0016020">
    <property type="term" value="C:membrane"/>
    <property type="evidence" value="ECO:0007669"/>
    <property type="project" value="InterPro"/>
</dbReference>
<dbReference type="InterPro" id="IPR050640">
    <property type="entry name" value="Bact_2-comp_sensor_kinase"/>
</dbReference>
<dbReference type="PANTHER" id="PTHR34220:SF7">
    <property type="entry name" value="SENSOR HISTIDINE KINASE YPDA"/>
    <property type="match status" value="1"/>
</dbReference>
<dbReference type="Pfam" id="PF02518">
    <property type="entry name" value="HATPase_c"/>
    <property type="match status" value="1"/>
</dbReference>
<evidence type="ECO:0000256" key="1">
    <source>
        <dbReference type="SAM" id="Phobius"/>
    </source>
</evidence>
<dbReference type="Pfam" id="PF06580">
    <property type="entry name" value="His_kinase"/>
    <property type="match status" value="1"/>
</dbReference>
<name>A0A645B9B3_9ZZZZ</name>
<sequence length="382" mass="42976">MAAIQLGMWDFYQGLSGRVLVAMPNWLSWVGLSALWLLPVTLVCYLNEAAENRSIVRTAQLLFIYYIAFYAAVFIATLVGVPAMSCVILQHLNMMVLFVCVMCNQYAQIVSYGVSGRRLISFALVVVNLMVFALDFVIYHYHTQLRFGLLSTVACMGYIYYASMLINGEVHAKAAEAVELQISAEQQKAAMMLSQIRPHFIYNVLNTIRCLCVIDAAQAETAIVDFSEYLRSNMNFLEKQELIPFSEEAAHTRNYLKLESMRFGKRLRVCWALEEEDFLIPPLSLQPIVENAVRYGVTKKTAGGEVQIRSFGDAKNIYVTVRDDGNGFDARRVLEDPDFDGKLHIGIHNVRTRLQISASGDLKIESAPTGTLVTLILPRKRS</sequence>
<keyword evidence="1" id="KW-0812">Transmembrane</keyword>
<organism evidence="4">
    <name type="scientific">bioreactor metagenome</name>
    <dbReference type="NCBI Taxonomy" id="1076179"/>
    <lineage>
        <taxon>unclassified sequences</taxon>
        <taxon>metagenomes</taxon>
        <taxon>ecological metagenomes</taxon>
    </lineage>
</organism>
<dbReference type="PANTHER" id="PTHR34220">
    <property type="entry name" value="SENSOR HISTIDINE KINASE YPDA"/>
    <property type="match status" value="1"/>
</dbReference>
<keyword evidence="1" id="KW-0472">Membrane</keyword>
<feature type="transmembrane region" description="Helical" evidence="1">
    <location>
        <begin position="59"/>
        <end position="81"/>
    </location>
</feature>
<feature type="transmembrane region" description="Helical" evidence="1">
    <location>
        <begin position="26"/>
        <end position="47"/>
    </location>
</feature>
<dbReference type="EMBL" id="VSSQ01016675">
    <property type="protein sequence ID" value="MPM58264.1"/>
    <property type="molecule type" value="Genomic_DNA"/>
</dbReference>
<proteinExistence type="predicted"/>
<evidence type="ECO:0000259" key="2">
    <source>
        <dbReference type="Pfam" id="PF02518"/>
    </source>
</evidence>
<protein>
    <submittedName>
        <fullName evidence="4">Uncharacterized protein</fullName>
    </submittedName>
</protein>
<accession>A0A645B9B3</accession>
<gene>
    <name evidence="4" type="ORF">SDC9_105095</name>
</gene>
<evidence type="ECO:0000259" key="3">
    <source>
        <dbReference type="Pfam" id="PF06580"/>
    </source>
</evidence>
<dbReference type="InterPro" id="IPR010559">
    <property type="entry name" value="Sig_transdc_His_kin_internal"/>
</dbReference>
<dbReference type="Gene3D" id="3.30.565.10">
    <property type="entry name" value="Histidine kinase-like ATPase, C-terminal domain"/>
    <property type="match status" value="1"/>
</dbReference>
<dbReference type="InterPro" id="IPR036890">
    <property type="entry name" value="HATPase_C_sf"/>
</dbReference>
<dbReference type="AlphaFoldDB" id="A0A645B9B3"/>
<feature type="domain" description="Signal transduction histidine kinase internal region" evidence="3">
    <location>
        <begin position="190"/>
        <end position="267"/>
    </location>
</feature>
<feature type="transmembrane region" description="Helical" evidence="1">
    <location>
        <begin position="119"/>
        <end position="141"/>
    </location>
</feature>